<name>A0A5S3V6P1_9GAMM</name>
<dbReference type="OrthoDB" id="495783at2"/>
<dbReference type="EMBL" id="PNBX01000078">
    <property type="protein sequence ID" value="TMO66338.1"/>
    <property type="molecule type" value="Genomic_DNA"/>
</dbReference>
<dbReference type="AlphaFoldDB" id="A0A5S3V6P1"/>
<gene>
    <name evidence="1" type="ORF">CWC19_16670</name>
</gene>
<proteinExistence type="predicted"/>
<protein>
    <submittedName>
        <fullName evidence="1">DUF523 domain-containing protein</fullName>
    </submittedName>
</protein>
<dbReference type="PANTHER" id="PTHR30087">
    <property type="entry name" value="INNER MEMBRANE PROTEIN"/>
    <property type="match status" value="1"/>
</dbReference>
<evidence type="ECO:0000313" key="1">
    <source>
        <dbReference type="EMBL" id="TMO66338.1"/>
    </source>
</evidence>
<dbReference type="Proteomes" id="UP000307217">
    <property type="component" value="Unassembled WGS sequence"/>
</dbReference>
<reference evidence="1 2" key="1">
    <citation type="submission" date="2018-01" db="EMBL/GenBank/DDBJ databases">
        <authorList>
            <person name="Paulsen S."/>
            <person name="Gram L.K."/>
        </authorList>
    </citation>
    <scope>NUCLEOTIDE SEQUENCE [LARGE SCALE GENOMIC DNA]</scope>
    <source>
        <strain evidence="1 2">S3790</strain>
    </source>
</reference>
<dbReference type="Pfam" id="PF04463">
    <property type="entry name" value="2-thiour_desulf"/>
    <property type="match status" value="1"/>
</dbReference>
<comment type="caution">
    <text evidence="1">The sequence shown here is derived from an EMBL/GenBank/DDBJ whole genome shotgun (WGS) entry which is preliminary data.</text>
</comment>
<sequence length="149" mass="16140">MDKVLVSSCLLGQPVRYDGKTQTLRHPLISQLIAQQRVVSFCPEVAGGLPIPREPAEIVESRIVTNNGVDLSAEFARGATLALAQCQANNIRFALLKESSPSCGRNTIYDGTHSGRKVTGMGWTAQLLEQNGIHVFSEEQLPVLNKVLG</sequence>
<organism evidence="1 2">
    <name type="scientific">Pseudoalteromonas aurantia</name>
    <dbReference type="NCBI Taxonomy" id="43654"/>
    <lineage>
        <taxon>Bacteria</taxon>
        <taxon>Pseudomonadati</taxon>
        <taxon>Pseudomonadota</taxon>
        <taxon>Gammaproteobacteria</taxon>
        <taxon>Alteromonadales</taxon>
        <taxon>Pseudoalteromonadaceae</taxon>
        <taxon>Pseudoalteromonas</taxon>
    </lineage>
</organism>
<accession>A0A5S3V6P1</accession>
<dbReference type="PANTHER" id="PTHR30087:SF1">
    <property type="entry name" value="HYPOTHETICAL CYTOSOLIC PROTEIN"/>
    <property type="match status" value="1"/>
</dbReference>
<evidence type="ECO:0000313" key="2">
    <source>
        <dbReference type="Proteomes" id="UP000307217"/>
    </source>
</evidence>
<reference evidence="2" key="2">
    <citation type="submission" date="2019-06" db="EMBL/GenBank/DDBJ databases">
        <title>Co-occurence of chitin degradation, pigmentation and bioactivity in marine Pseudoalteromonas.</title>
        <authorList>
            <person name="Sonnenschein E.C."/>
            <person name="Bech P.K."/>
        </authorList>
    </citation>
    <scope>NUCLEOTIDE SEQUENCE [LARGE SCALE GENOMIC DNA]</scope>
    <source>
        <strain evidence="2">S3790</strain>
    </source>
</reference>
<dbReference type="InterPro" id="IPR007553">
    <property type="entry name" value="2-thiour_desulf"/>
</dbReference>
<dbReference type="RefSeq" id="WP_138592904.1">
    <property type="nucleotide sequence ID" value="NZ_PNBX01000078.1"/>
</dbReference>